<protein>
    <submittedName>
        <fullName evidence="1">Uncharacterized protein</fullName>
    </submittedName>
</protein>
<evidence type="ECO:0000313" key="1">
    <source>
        <dbReference type="EMBL" id="GAA0483349.1"/>
    </source>
</evidence>
<reference evidence="1 2" key="1">
    <citation type="journal article" date="2019" name="Int. J. Syst. Evol. Microbiol.">
        <title>The Global Catalogue of Microorganisms (GCM) 10K type strain sequencing project: providing services to taxonomists for standard genome sequencing and annotation.</title>
        <authorList>
            <consortium name="The Broad Institute Genomics Platform"/>
            <consortium name="The Broad Institute Genome Sequencing Center for Infectious Disease"/>
            <person name="Wu L."/>
            <person name="Ma J."/>
        </authorList>
    </citation>
    <scope>NUCLEOTIDE SEQUENCE [LARGE SCALE GENOMIC DNA]</scope>
    <source>
        <strain evidence="1 2">JCM 14162</strain>
    </source>
</reference>
<dbReference type="Proteomes" id="UP001500713">
    <property type="component" value="Unassembled WGS sequence"/>
</dbReference>
<gene>
    <name evidence="1" type="ORF">GCM10009096_27190</name>
</gene>
<proteinExistence type="predicted"/>
<name>A0ABN1AT53_9SPHN</name>
<organism evidence="1 2">
    <name type="scientific">Parasphingorhabdus litoris</name>
    <dbReference type="NCBI Taxonomy" id="394733"/>
    <lineage>
        <taxon>Bacteria</taxon>
        <taxon>Pseudomonadati</taxon>
        <taxon>Pseudomonadota</taxon>
        <taxon>Alphaproteobacteria</taxon>
        <taxon>Sphingomonadales</taxon>
        <taxon>Sphingomonadaceae</taxon>
        <taxon>Parasphingorhabdus</taxon>
    </lineage>
</organism>
<dbReference type="EMBL" id="BAAAEM010000003">
    <property type="protein sequence ID" value="GAA0483349.1"/>
    <property type="molecule type" value="Genomic_DNA"/>
</dbReference>
<sequence>MKISFSLLLLAMVENPQPPLPTEGLLTIENLDCVSSKVSADQAQAYFAMAREGKEIEAFQSASTLTEDCQAKHGWTDIQTRSAFRISMMDGWLLQEGLVEKIQALGDFKPFLDQYYRDHVKPTGRYMLEDMFLSGQLDKDLTAAGYPEDKELRELAYNYWEWRGALYGIEEDFRNGELRQ</sequence>
<keyword evidence="2" id="KW-1185">Reference proteome</keyword>
<evidence type="ECO:0000313" key="2">
    <source>
        <dbReference type="Proteomes" id="UP001500713"/>
    </source>
</evidence>
<accession>A0ABN1AT53</accession>
<comment type="caution">
    <text evidence="1">The sequence shown here is derived from an EMBL/GenBank/DDBJ whole genome shotgun (WGS) entry which is preliminary data.</text>
</comment>